<sequence>MVLGLSAVTGGAIGLLFEKVLLALLKPVLPADLPSASLWPWLWALAR</sequence>
<dbReference type="EMBL" id="UGXD01000002">
    <property type="protein sequence ID" value="SUG34464.1"/>
    <property type="molecule type" value="Genomic_DNA"/>
</dbReference>
<dbReference type="AlphaFoldDB" id="A0A379T1S1"/>
<dbReference type="Proteomes" id="UP000254762">
    <property type="component" value="Unassembled WGS sequence"/>
</dbReference>
<gene>
    <name evidence="1" type="ORF">NCTC7304_03984</name>
</gene>
<name>A0A379T1S1_SALER</name>
<accession>A0A379T1S1</accession>
<evidence type="ECO:0000313" key="1">
    <source>
        <dbReference type="EMBL" id="SUG34464.1"/>
    </source>
</evidence>
<proteinExistence type="predicted"/>
<reference evidence="1 2" key="1">
    <citation type="submission" date="2018-06" db="EMBL/GenBank/DDBJ databases">
        <authorList>
            <consortium name="Pathogen Informatics"/>
            <person name="Doyle S."/>
        </authorList>
    </citation>
    <scope>NUCLEOTIDE SEQUENCE [LARGE SCALE GENOMIC DNA]</scope>
    <source>
        <strain evidence="1 2">NCTC7304</strain>
    </source>
</reference>
<organism evidence="1 2">
    <name type="scientific">Salmonella enterica subsp. arizonae</name>
    <dbReference type="NCBI Taxonomy" id="59203"/>
    <lineage>
        <taxon>Bacteria</taxon>
        <taxon>Pseudomonadati</taxon>
        <taxon>Pseudomonadota</taxon>
        <taxon>Gammaproteobacteria</taxon>
        <taxon>Enterobacterales</taxon>
        <taxon>Enterobacteriaceae</taxon>
        <taxon>Salmonella</taxon>
    </lineage>
</organism>
<evidence type="ECO:0000313" key="2">
    <source>
        <dbReference type="Proteomes" id="UP000254762"/>
    </source>
</evidence>
<protein>
    <submittedName>
        <fullName evidence="1">Sugar ABC transporter permease</fullName>
    </submittedName>
</protein>